<evidence type="ECO:0000256" key="5">
    <source>
        <dbReference type="ARBA" id="ARBA00022827"/>
    </source>
</evidence>
<reference evidence="9 10" key="1">
    <citation type="journal article" date="2016" name="Nat. Commun.">
        <title>Thousands of microbial genomes shed light on interconnected biogeochemical processes in an aquifer system.</title>
        <authorList>
            <person name="Anantharaman K."/>
            <person name="Brown C.T."/>
            <person name="Hug L.A."/>
            <person name="Sharon I."/>
            <person name="Castelle C.J."/>
            <person name="Probst A.J."/>
            <person name="Thomas B.C."/>
            <person name="Singh A."/>
            <person name="Wilkins M.J."/>
            <person name="Karaoz U."/>
            <person name="Brodie E.L."/>
            <person name="Williams K.H."/>
            <person name="Hubbard S.S."/>
            <person name="Banfield J.F."/>
        </authorList>
    </citation>
    <scope>NUCLEOTIDE SEQUENCE [LARGE SCALE GENOMIC DNA]</scope>
</reference>
<feature type="domain" description="FAD-binding" evidence="8">
    <location>
        <begin position="5"/>
        <end position="338"/>
    </location>
</feature>
<dbReference type="InterPro" id="IPR002938">
    <property type="entry name" value="FAD-bd"/>
</dbReference>
<evidence type="ECO:0000256" key="1">
    <source>
        <dbReference type="ARBA" id="ARBA00001974"/>
    </source>
</evidence>
<proteinExistence type="inferred from homology"/>
<dbReference type="PANTHER" id="PTHR43876:SF7">
    <property type="entry name" value="UBIQUINONE BIOSYNTHESIS MONOOXYGENASE COQ6, MITOCHONDRIAL"/>
    <property type="match status" value="1"/>
</dbReference>
<dbReference type="GO" id="GO:0110142">
    <property type="term" value="C:ubiquinone biosynthesis complex"/>
    <property type="evidence" value="ECO:0007669"/>
    <property type="project" value="UniProtKB-ARBA"/>
</dbReference>
<evidence type="ECO:0000259" key="8">
    <source>
        <dbReference type="Pfam" id="PF01494"/>
    </source>
</evidence>
<dbReference type="PROSITE" id="PS51257">
    <property type="entry name" value="PROKAR_LIPOPROTEIN"/>
    <property type="match status" value="1"/>
</dbReference>
<dbReference type="InterPro" id="IPR036188">
    <property type="entry name" value="FAD/NAD-bd_sf"/>
</dbReference>
<dbReference type="PROSITE" id="PS01304">
    <property type="entry name" value="UBIH"/>
    <property type="match status" value="1"/>
</dbReference>
<dbReference type="NCBIfam" id="TIGR01988">
    <property type="entry name" value="Ubi-OHases"/>
    <property type="match status" value="1"/>
</dbReference>
<dbReference type="InterPro" id="IPR010971">
    <property type="entry name" value="UbiH/COQ6"/>
</dbReference>
<evidence type="ECO:0000256" key="2">
    <source>
        <dbReference type="ARBA" id="ARBA00004749"/>
    </source>
</evidence>
<evidence type="ECO:0000313" key="10">
    <source>
        <dbReference type="Proteomes" id="UP000177950"/>
    </source>
</evidence>
<dbReference type="Proteomes" id="UP000177950">
    <property type="component" value="Unassembled WGS sequence"/>
</dbReference>
<dbReference type="GO" id="GO:0016705">
    <property type="term" value="F:oxidoreductase activity, acting on paired donors, with incorporation or reduction of molecular oxygen"/>
    <property type="evidence" value="ECO:0007669"/>
    <property type="project" value="InterPro"/>
</dbReference>
<organism evidence="9 10">
    <name type="scientific">Candidatus Muproteobacteria bacterium RBG_19FT_COMBO_61_10</name>
    <dbReference type="NCBI Taxonomy" id="1817761"/>
    <lineage>
        <taxon>Bacteria</taxon>
        <taxon>Pseudomonadati</taxon>
        <taxon>Pseudomonadota</taxon>
        <taxon>Candidatus Muproteobacteria</taxon>
    </lineage>
</organism>
<dbReference type="UniPathway" id="UPA00232"/>
<evidence type="ECO:0000256" key="4">
    <source>
        <dbReference type="ARBA" id="ARBA00022630"/>
    </source>
</evidence>
<dbReference type="EMBL" id="MFSV01000053">
    <property type="protein sequence ID" value="OGI58728.1"/>
    <property type="molecule type" value="Genomic_DNA"/>
</dbReference>
<comment type="similarity">
    <text evidence="3">Belongs to the UbiH/COQ6 family.</text>
</comment>
<dbReference type="Gene3D" id="3.50.50.60">
    <property type="entry name" value="FAD/NAD(P)-binding domain"/>
    <property type="match status" value="2"/>
</dbReference>
<dbReference type="SUPFAM" id="SSF51905">
    <property type="entry name" value="FAD/NAD(P)-binding domain"/>
    <property type="match status" value="1"/>
</dbReference>
<comment type="caution">
    <text evidence="9">The sequence shown here is derived from an EMBL/GenBank/DDBJ whole genome shotgun (WGS) entry which is preliminary data.</text>
</comment>
<dbReference type="PRINTS" id="PR00420">
    <property type="entry name" value="RNGMNOXGNASE"/>
</dbReference>
<dbReference type="GO" id="GO:0006744">
    <property type="term" value="P:ubiquinone biosynthetic process"/>
    <property type="evidence" value="ECO:0007669"/>
    <property type="project" value="UniProtKB-UniPathway"/>
</dbReference>
<dbReference type="InterPro" id="IPR051205">
    <property type="entry name" value="UbiH/COQ6_monooxygenase"/>
</dbReference>
<sequence>MRTHYDILIVGGGMVGGTLACALGDTPLRIAVIESQPAAPAGTDAVDLRVSAITLASRAIFTNIGAWQGMCRRRVSALREMHVWDAQGSGAIHFDAAELGEAELGYIIENRVIVTAILERMTQLRDVDFLCPAEIAALRVDSASATLELTGGGILTASLVVGADGAHSAVRAWSGIRSHGWSYHQTAIVATVRTALPHNAGAWQVFLPTGPLAFLPLNDGLSSIVWSCDQGRAEELLRLDDQAFLRELSAAFGDRLGALQSVSRRAGYPLSLAHSDHYIGERIALVGDAAHRVHPLAGQGVNLGLLDAATLAQVLLDAAADKKDIGARAVLRRYERWRKGDNLAMLAVTDAFKRGFGSQRWPLVPLRNAGMNLADRLGPVKQLIMRHAVGLDGDLPQLARSARRRA</sequence>
<evidence type="ECO:0000256" key="6">
    <source>
        <dbReference type="ARBA" id="ARBA00023002"/>
    </source>
</evidence>
<comment type="pathway">
    <text evidence="2">Cofactor biosynthesis; ubiquinone biosynthesis.</text>
</comment>
<dbReference type="Pfam" id="PF01494">
    <property type="entry name" value="FAD_binding_3"/>
    <property type="match status" value="1"/>
</dbReference>
<dbReference type="FunFam" id="3.50.50.60:FF:000021">
    <property type="entry name" value="Ubiquinone biosynthesis monooxygenase COQ6"/>
    <property type="match status" value="1"/>
</dbReference>
<name>A0A1F6UN14_9PROT</name>
<dbReference type="InterPro" id="IPR018168">
    <property type="entry name" value="Ubi_Hdrlase_CS"/>
</dbReference>
<keyword evidence="6" id="KW-0560">Oxidoreductase</keyword>
<evidence type="ECO:0000256" key="7">
    <source>
        <dbReference type="ARBA" id="ARBA00023033"/>
    </source>
</evidence>
<keyword evidence="5" id="KW-0274">FAD</keyword>
<gene>
    <name evidence="9" type="ORF">A2V58_03085</name>
</gene>
<protein>
    <recommendedName>
        <fullName evidence="8">FAD-binding domain-containing protein</fullName>
    </recommendedName>
</protein>
<evidence type="ECO:0000256" key="3">
    <source>
        <dbReference type="ARBA" id="ARBA00005349"/>
    </source>
</evidence>
<comment type="cofactor">
    <cofactor evidence="1">
        <name>FAD</name>
        <dbReference type="ChEBI" id="CHEBI:57692"/>
    </cofactor>
</comment>
<keyword evidence="7" id="KW-0503">Monooxygenase</keyword>
<dbReference type="PANTHER" id="PTHR43876">
    <property type="entry name" value="UBIQUINONE BIOSYNTHESIS MONOOXYGENASE COQ6, MITOCHONDRIAL"/>
    <property type="match status" value="1"/>
</dbReference>
<keyword evidence="4" id="KW-0285">Flavoprotein</keyword>
<dbReference type="GO" id="GO:0071949">
    <property type="term" value="F:FAD binding"/>
    <property type="evidence" value="ECO:0007669"/>
    <property type="project" value="InterPro"/>
</dbReference>
<dbReference type="GO" id="GO:0004497">
    <property type="term" value="F:monooxygenase activity"/>
    <property type="evidence" value="ECO:0007669"/>
    <property type="project" value="UniProtKB-KW"/>
</dbReference>
<evidence type="ECO:0000313" key="9">
    <source>
        <dbReference type="EMBL" id="OGI58728.1"/>
    </source>
</evidence>
<accession>A0A1F6UN14</accession>
<dbReference type="AlphaFoldDB" id="A0A1F6UN14"/>